<reference evidence="3 4" key="1">
    <citation type="submission" date="2019-12" db="EMBL/GenBank/DDBJ databases">
        <authorList>
            <person name="Floudas D."/>
            <person name="Bentzer J."/>
            <person name="Ahren D."/>
            <person name="Johansson T."/>
            <person name="Persson P."/>
            <person name="Tunlid A."/>
        </authorList>
    </citation>
    <scope>NUCLEOTIDE SEQUENCE [LARGE SCALE GENOMIC DNA]</scope>
    <source>
        <strain evidence="3 4">CBS 102.39</strain>
    </source>
</reference>
<evidence type="ECO:0000256" key="1">
    <source>
        <dbReference type="SAM" id="Phobius"/>
    </source>
</evidence>
<keyword evidence="1" id="KW-0472">Membrane</keyword>
<gene>
    <name evidence="3" type="ORF">D9613_008244</name>
</gene>
<name>A0A8H4QS59_9AGAR</name>
<dbReference type="Proteomes" id="UP000521872">
    <property type="component" value="Unassembled WGS sequence"/>
</dbReference>
<evidence type="ECO:0000313" key="4">
    <source>
        <dbReference type="Proteomes" id="UP000521872"/>
    </source>
</evidence>
<comment type="caution">
    <text evidence="3">The sequence shown here is derived from an EMBL/GenBank/DDBJ whole genome shotgun (WGS) entry which is preliminary data.</text>
</comment>
<feature type="domain" description="DUF6533" evidence="2">
    <location>
        <begin position="25"/>
        <end position="69"/>
    </location>
</feature>
<organism evidence="3 4">
    <name type="scientific">Agrocybe pediades</name>
    <dbReference type="NCBI Taxonomy" id="84607"/>
    <lineage>
        <taxon>Eukaryota</taxon>
        <taxon>Fungi</taxon>
        <taxon>Dikarya</taxon>
        <taxon>Basidiomycota</taxon>
        <taxon>Agaricomycotina</taxon>
        <taxon>Agaricomycetes</taxon>
        <taxon>Agaricomycetidae</taxon>
        <taxon>Agaricales</taxon>
        <taxon>Agaricineae</taxon>
        <taxon>Strophariaceae</taxon>
        <taxon>Agrocybe</taxon>
    </lineage>
</organism>
<keyword evidence="1" id="KW-0812">Transmembrane</keyword>
<keyword evidence="1" id="KW-1133">Transmembrane helix</keyword>
<accession>A0A8H4QS59</accession>
<feature type="transmembrane region" description="Helical" evidence="1">
    <location>
        <begin position="138"/>
        <end position="158"/>
    </location>
</feature>
<evidence type="ECO:0000259" key="2">
    <source>
        <dbReference type="Pfam" id="PF20151"/>
    </source>
</evidence>
<dbReference type="Pfam" id="PF20151">
    <property type="entry name" value="DUF6533"/>
    <property type="match status" value="1"/>
</dbReference>
<dbReference type="InterPro" id="IPR045340">
    <property type="entry name" value="DUF6533"/>
</dbReference>
<evidence type="ECO:0000313" key="3">
    <source>
        <dbReference type="EMBL" id="KAF4616415.1"/>
    </source>
</evidence>
<sequence length="306" mass="34756">MATTLPLLSWPSWIQILYDVQSTRYSRMASNTLVIYDHLITFDDEIELIWRRKCSLSSIIFLLNRYYVLGSMLFASYGMKTFTESNVYPDSFNLCSFQCFTLLMLPTRRSILSLGRMDWSHRILQMRTFALYGLNKRLLAVMMICYVSVLVSSGIILFKSLGATQIISIPIPGGSFCGISNRVPGFYACWIPPLVYECLLCGLVIFRGVEELKITGSVFSRGQTLIRILIRDSALYLVGLAVVYLVILLFWTSERISLGEAPNGFAPTLSCILSSRVVLNVRGVFREPNPEDLDSGWERDEGNFEY</sequence>
<feature type="transmembrane region" description="Helical" evidence="1">
    <location>
        <begin position="229"/>
        <end position="251"/>
    </location>
</feature>
<protein>
    <recommendedName>
        <fullName evidence="2">DUF6533 domain-containing protein</fullName>
    </recommendedName>
</protein>
<dbReference type="AlphaFoldDB" id="A0A8H4QS59"/>
<dbReference type="EMBL" id="JAACJL010000031">
    <property type="protein sequence ID" value="KAF4616415.1"/>
    <property type="molecule type" value="Genomic_DNA"/>
</dbReference>
<keyword evidence="4" id="KW-1185">Reference proteome</keyword>
<proteinExistence type="predicted"/>